<protein>
    <submittedName>
        <fullName evidence="2">Uncharacterized protein</fullName>
    </submittedName>
</protein>
<dbReference type="AlphaFoldDB" id="A0AAV8V7C8"/>
<comment type="caution">
    <text evidence="2">The sequence shown here is derived from an EMBL/GenBank/DDBJ whole genome shotgun (WGS) entry which is preliminary data.</text>
</comment>
<dbReference type="EMBL" id="JANEYG010000352">
    <property type="protein sequence ID" value="KAJ8910119.1"/>
    <property type="molecule type" value="Genomic_DNA"/>
</dbReference>
<gene>
    <name evidence="2" type="ORF">NQ315_007957</name>
</gene>
<keyword evidence="3" id="KW-1185">Reference proteome</keyword>
<dbReference type="Proteomes" id="UP001159042">
    <property type="component" value="Unassembled WGS sequence"/>
</dbReference>
<accession>A0AAV8V7C8</accession>
<feature type="region of interest" description="Disordered" evidence="1">
    <location>
        <begin position="54"/>
        <end position="78"/>
    </location>
</feature>
<name>A0AAV8V7C8_9CUCU</name>
<evidence type="ECO:0000313" key="2">
    <source>
        <dbReference type="EMBL" id="KAJ8910119.1"/>
    </source>
</evidence>
<proteinExistence type="predicted"/>
<evidence type="ECO:0000256" key="1">
    <source>
        <dbReference type="SAM" id="MobiDB-lite"/>
    </source>
</evidence>
<sequence>MTARRKAVKAQDTTDPQIVKMSNRGNVKVYKMRNISAPIQKIIQSDENIYPPLPKKNAFSQPVDSTPQHRHSLQRQTSSKQFCSANSSCIEVVPNAPQKQLKQFNRLRFNLTILTHLDQTLMRIIVRLVVQDCIPVRTLEVLK</sequence>
<evidence type="ECO:0000313" key="3">
    <source>
        <dbReference type="Proteomes" id="UP001159042"/>
    </source>
</evidence>
<organism evidence="2 3">
    <name type="scientific">Exocentrus adspersus</name>
    <dbReference type="NCBI Taxonomy" id="1586481"/>
    <lineage>
        <taxon>Eukaryota</taxon>
        <taxon>Metazoa</taxon>
        <taxon>Ecdysozoa</taxon>
        <taxon>Arthropoda</taxon>
        <taxon>Hexapoda</taxon>
        <taxon>Insecta</taxon>
        <taxon>Pterygota</taxon>
        <taxon>Neoptera</taxon>
        <taxon>Endopterygota</taxon>
        <taxon>Coleoptera</taxon>
        <taxon>Polyphaga</taxon>
        <taxon>Cucujiformia</taxon>
        <taxon>Chrysomeloidea</taxon>
        <taxon>Cerambycidae</taxon>
        <taxon>Lamiinae</taxon>
        <taxon>Acanthocinini</taxon>
        <taxon>Exocentrus</taxon>
    </lineage>
</organism>
<reference evidence="2 3" key="1">
    <citation type="journal article" date="2023" name="Insect Mol. Biol.">
        <title>Genome sequencing provides insights into the evolution of gene families encoding plant cell wall-degrading enzymes in longhorned beetles.</title>
        <authorList>
            <person name="Shin N.R."/>
            <person name="Okamura Y."/>
            <person name="Kirsch R."/>
            <person name="Pauchet Y."/>
        </authorList>
    </citation>
    <scope>NUCLEOTIDE SEQUENCE [LARGE SCALE GENOMIC DNA]</scope>
    <source>
        <strain evidence="2">EAD_L_NR</strain>
    </source>
</reference>